<protein>
    <recommendedName>
        <fullName evidence="4">DUF4305 domain-containing protein</fullName>
    </recommendedName>
</protein>
<evidence type="ECO:0000313" key="2">
    <source>
        <dbReference type="EMBL" id="SNZ15471.1"/>
    </source>
</evidence>
<proteinExistence type="predicted"/>
<evidence type="ECO:0008006" key="4">
    <source>
        <dbReference type="Google" id="ProtNLM"/>
    </source>
</evidence>
<keyword evidence="1" id="KW-1133">Transmembrane helix</keyword>
<keyword evidence="1" id="KW-0472">Membrane</keyword>
<feature type="transmembrane region" description="Helical" evidence="1">
    <location>
        <begin position="33"/>
        <end position="55"/>
    </location>
</feature>
<feature type="transmembrane region" description="Helical" evidence="1">
    <location>
        <begin position="7"/>
        <end position="27"/>
    </location>
</feature>
<dbReference type="Pfam" id="PF14146">
    <property type="entry name" value="DUF4305"/>
    <property type="match status" value="1"/>
</dbReference>
<reference evidence="3" key="1">
    <citation type="submission" date="2017-09" db="EMBL/GenBank/DDBJ databases">
        <authorList>
            <person name="Varghese N."/>
            <person name="Submissions S."/>
        </authorList>
    </citation>
    <scope>NUCLEOTIDE SEQUENCE [LARGE SCALE GENOMIC DNA]</scope>
    <source>
        <strain evidence="3">CGMCC 1.8913</strain>
    </source>
</reference>
<sequence>MIRTPLPAAILNLVLGVLFVYWAYSHVQADNGWGFFSILLSALAAYDLYMSFRYFSLHFKIKKMNKKK</sequence>
<dbReference type="OrthoDB" id="2355666at2"/>
<dbReference type="Proteomes" id="UP000219356">
    <property type="component" value="Unassembled WGS sequence"/>
</dbReference>
<dbReference type="RefSeq" id="WP_097042822.1">
    <property type="nucleotide sequence ID" value="NZ_OBEK01000004.1"/>
</dbReference>
<organism evidence="2 3">
    <name type="scientific">Terribacillus aidingensis</name>
    <dbReference type="NCBI Taxonomy" id="586416"/>
    <lineage>
        <taxon>Bacteria</taxon>
        <taxon>Bacillati</taxon>
        <taxon>Bacillota</taxon>
        <taxon>Bacilli</taxon>
        <taxon>Bacillales</taxon>
        <taxon>Bacillaceae</taxon>
        <taxon>Terribacillus</taxon>
    </lineage>
</organism>
<dbReference type="InterPro" id="IPR025426">
    <property type="entry name" value="DUF4305"/>
</dbReference>
<keyword evidence="3" id="KW-1185">Reference proteome</keyword>
<dbReference type="AlphaFoldDB" id="A0A285P6G1"/>
<accession>A0A285P6G1</accession>
<evidence type="ECO:0000313" key="3">
    <source>
        <dbReference type="Proteomes" id="UP000219356"/>
    </source>
</evidence>
<dbReference type="EMBL" id="OBEK01000004">
    <property type="protein sequence ID" value="SNZ15471.1"/>
    <property type="molecule type" value="Genomic_DNA"/>
</dbReference>
<name>A0A285P6G1_9BACI</name>
<keyword evidence="1" id="KW-0812">Transmembrane</keyword>
<gene>
    <name evidence="2" type="ORF">SAMN05421503_2643</name>
</gene>
<evidence type="ECO:0000256" key="1">
    <source>
        <dbReference type="SAM" id="Phobius"/>
    </source>
</evidence>